<keyword evidence="2" id="KW-1185">Reference proteome</keyword>
<proteinExistence type="predicted"/>
<comment type="caution">
    <text evidence="1">The sequence shown here is derived from an EMBL/GenBank/DDBJ whole genome shotgun (WGS) entry which is preliminary data.</text>
</comment>
<evidence type="ECO:0000313" key="2">
    <source>
        <dbReference type="Proteomes" id="UP001148662"/>
    </source>
</evidence>
<protein>
    <submittedName>
        <fullName evidence="1">Uncharacterized protein</fullName>
    </submittedName>
</protein>
<dbReference type="Proteomes" id="UP001148662">
    <property type="component" value="Unassembled WGS sequence"/>
</dbReference>
<name>A0ACC1T5H7_9APHY</name>
<reference evidence="1" key="1">
    <citation type="submission" date="2022-07" db="EMBL/GenBank/DDBJ databases">
        <title>Genome Sequence of Phlebia brevispora.</title>
        <authorList>
            <person name="Buettner E."/>
        </authorList>
    </citation>
    <scope>NUCLEOTIDE SEQUENCE</scope>
    <source>
        <strain evidence="1">MPL23</strain>
    </source>
</reference>
<accession>A0ACC1T5H7</accession>
<sequence>MSATTSDSVIVAEYDSDLVFNYVVFSALTMISYEYAVTFRYEVEFIWRRRWSTSTWLFLANRYLLVANVIIQAAPFSAQMLQFHSAQFYGFPTRASGGGCGGFLRSTSFCIARSCLYPCRIHIFARSISACTESVSSKQKYSLLRRRPGIGELPLILSRELSLMRFCSTSLASILCTIAVDVIAIVTTWIKTHHHVREASAIGMNVGVSSTLLRYGTLYFLVLLVSNIAQGICSLPLYQNSDAQQATVFLLLLPNIVLSRFMINLRLVESAEPGDATHFSASSQPNFRIPTLHNIVGNLGEMLADEEEALYNDDEVTNSETSQSSGNEVSSFEMDEGTPAIFSIEACERRELLPGVDPLRADRSPPIKITHTRRRYNCIYNISCVCTALASGGSFLSIHVLPSNIFRFVLDGAATHTAISGSELPQGAVYRTTTNRLTPASTSPRDVVRYVISWLIVRKLHVALNSPMREPPDPLGGESQDCGPLLSGELFTDPGLIPAATLGHGCKNDEKNGISRLNLGAGRAIGLF</sequence>
<dbReference type="EMBL" id="JANHOG010000538">
    <property type="protein sequence ID" value="KAJ3553448.1"/>
    <property type="molecule type" value="Genomic_DNA"/>
</dbReference>
<organism evidence="1 2">
    <name type="scientific">Phlebia brevispora</name>
    <dbReference type="NCBI Taxonomy" id="194682"/>
    <lineage>
        <taxon>Eukaryota</taxon>
        <taxon>Fungi</taxon>
        <taxon>Dikarya</taxon>
        <taxon>Basidiomycota</taxon>
        <taxon>Agaricomycotina</taxon>
        <taxon>Agaricomycetes</taxon>
        <taxon>Polyporales</taxon>
        <taxon>Meruliaceae</taxon>
        <taxon>Phlebia</taxon>
    </lineage>
</organism>
<gene>
    <name evidence="1" type="ORF">NM688_g3608</name>
</gene>
<evidence type="ECO:0000313" key="1">
    <source>
        <dbReference type="EMBL" id="KAJ3553448.1"/>
    </source>
</evidence>